<evidence type="ECO:0000313" key="2">
    <source>
        <dbReference type="EMBL" id="CAD6933871.1"/>
    </source>
</evidence>
<dbReference type="EMBL" id="CAJHJG010003646">
    <property type="protein sequence ID" value="CAD6933871.1"/>
    <property type="molecule type" value="Genomic_DNA"/>
</dbReference>
<feature type="compositionally biased region" description="Low complexity" evidence="1">
    <location>
        <begin position="13"/>
        <end position="35"/>
    </location>
</feature>
<organism evidence="3 4">
    <name type="scientific">Tilletia caries</name>
    <name type="common">wheat bunt fungus</name>
    <dbReference type="NCBI Taxonomy" id="13290"/>
    <lineage>
        <taxon>Eukaryota</taxon>
        <taxon>Fungi</taxon>
        <taxon>Dikarya</taxon>
        <taxon>Basidiomycota</taxon>
        <taxon>Ustilaginomycotina</taxon>
        <taxon>Exobasidiomycetes</taxon>
        <taxon>Tilletiales</taxon>
        <taxon>Tilletiaceae</taxon>
        <taxon>Tilletia</taxon>
    </lineage>
</organism>
<evidence type="ECO:0000256" key="1">
    <source>
        <dbReference type="SAM" id="MobiDB-lite"/>
    </source>
</evidence>
<proteinExistence type="predicted"/>
<dbReference type="SUPFAM" id="SSF54928">
    <property type="entry name" value="RNA-binding domain, RBD"/>
    <property type="match status" value="1"/>
</dbReference>
<feature type="compositionally biased region" description="Gly residues" evidence="1">
    <location>
        <begin position="62"/>
        <end position="73"/>
    </location>
</feature>
<name>A0A177T5C2_9BASI</name>
<feature type="region of interest" description="Disordered" evidence="1">
    <location>
        <begin position="1"/>
        <end position="86"/>
    </location>
</feature>
<evidence type="ECO:0000313" key="4">
    <source>
        <dbReference type="Proteomes" id="UP000077671"/>
    </source>
</evidence>
<dbReference type="AlphaFoldDB" id="A0A177T5C2"/>
<protein>
    <recommendedName>
        <fullName evidence="6">RRM domain-containing protein</fullName>
    </recommendedName>
</protein>
<gene>
    <name evidence="3" type="ORF">A4X03_0g8250</name>
    <name evidence="2" type="ORF">JKIAZH3_G5272</name>
</gene>
<reference evidence="3" key="1">
    <citation type="submission" date="2016-04" db="EMBL/GenBank/DDBJ databases">
        <authorList>
            <person name="Nguyen H.D."/>
            <person name="Kesanakurti P."/>
            <person name="Cullis J."/>
            <person name="Levesque C.A."/>
            <person name="Hambleton S."/>
        </authorList>
    </citation>
    <scope>NUCLEOTIDE SEQUENCE</scope>
    <source>
        <strain evidence="3">DAOMC 238032</strain>
    </source>
</reference>
<reference evidence="3" key="2">
    <citation type="journal article" date="2019" name="IMA Fungus">
        <title>Genome sequencing and comparison of five Tilletia species to identify candidate genes for the detection of regulated species infecting wheat.</title>
        <authorList>
            <person name="Nguyen H.D.T."/>
            <person name="Sultana T."/>
            <person name="Kesanakurti P."/>
            <person name="Hambleton S."/>
        </authorList>
    </citation>
    <scope>NUCLEOTIDE SEQUENCE</scope>
    <source>
        <strain evidence="3">DAOMC 238032</strain>
    </source>
</reference>
<evidence type="ECO:0000313" key="3">
    <source>
        <dbReference type="EMBL" id="KAE8240965.1"/>
    </source>
</evidence>
<evidence type="ECO:0008006" key="6">
    <source>
        <dbReference type="Google" id="ProtNLM"/>
    </source>
</evidence>
<feature type="region of interest" description="Disordered" evidence="1">
    <location>
        <begin position="402"/>
        <end position="432"/>
    </location>
</feature>
<accession>A0A177T5C2</accession>
<reference evidence="2" key="3">
    <citation type="submission" date="2020-10" db="EMBL/GenBank/DDBJ databases">
        <authorList>
            <person name="Sedaghatjoo S."/>
        </authorList>
    </citation>
    <scope>NUCLEOTIDE SEQUENCE</scope>
    <source>
        <strain evidence="2">AZH3</strain>
    </source>
</reference>
<evidence type="ECO:0000313" key="5">
    <source>
        <dbReference type="Proteomes" id="UP000836402"/>
    </source>
</evidence>
<dbReference type="Proteomes" id="UP000077671">
    <property type="component" value="Unassembled WGS sequence"/>
</dbReference>
<feature type="region of interest" description="Disordered" evidence="1">
    <location>
        <begin position="300"/>
        <end position="362"/>
    </location>
</feature>
<dbReference type="Proteomes" id="UP000836402">
    <property type="component" value="Unassembled WGS sequence"/>
</dbReference>
<dbReference type="GO" id="GO:0003676">
    <property type="term" value="F:nucleic acid binding"/>
    <property type="evidence" value="ECO:0007669"/>
    <property type="project" value="InterPro"/>
</dbReference>
<sequence>MASSSATTHLTRRIAAGAGTTARGVHRSFASSSRSADSEPRRAPPRILPPLLSPSTSRLSGSGSGSGSGGGGLAERSSLLASPPPPTTASRYVLISNLPINSRPSDIYRLTDPSSLHRLRDLHSLTFLRTPTLNPTGEAIADFITDTSARRFQRGIDGSRLSGLHVRATQLAPQKAKQMLTSHLSANLSIQLIHLLLISQTSGFTVLLRGLPPSLYVSRLHEVLHKGYSLAPPTNIRQSRKTIHLRSLFDTSSIITQRTKAVLSKRNDELYRVLVRKRKIGVNALRASLEEEAQERAGNIANNNSNNHHRESDEADNAALQHEEQEPSDTDNDLESYRPAYSSPFGPSQIDGIEGPDLRLDYPHEDAENPYAYTSFGKAYWDVIWQAAKTGYSIQRLKDLQQPHAQEQMQGMTLGDHDDDDDGDHSSSSLASAPGFVPFLPVTKLPYPSARGDHNQTRAWFLVRMTDAADAHRLVRRWHNMYYAESIFGQRYHVEAQVLH</sequence>
<comment type="caution">
    <text evidence="3">The sequence shown here is derived from an EMBL/GenBank/DDBJ whole genome shotgun (WGS) entry which is preliminary data.</text>
</comment>
<keyword evidence="5" id="KW-1185">Reference proteome</keyword>
<dbReference type="EMBL" id="LWDD02002371">
    <property type="protein sequence ID" value="KAE8240965.1"/>
    <property type="molecule type" value="Genomic_DNA"/>
</dbReference>
<dbReference type="InterPro" id="IPR035979">
    <property type="entry name" value="RBD_domain_sf"/>
</dbReference>